<reference evidence="5 6" key="1">
    <citation type="submission" date="2024-09" db="EMBL/GenBank/DDBJ databases">
        <title>Chromosome-scale assembly of Riccia fluitans.</title>
        <authorList>
            <person name="Paukszto L."/>
            <person name="Sawicki J."/>
            <person name="Karawczyk K."/>
            <person name="Piernik-Szablinska J."/>
            <person name="Szczecinska M."/>
            <person name="Mazdziarz M."/>
        </authorList>
    </citation>
    <scope>NUCLEOTIDE SEQUENCE [LARGE SCALE GENOMIC DNA]</scope>
    <source>
        <strain evidence="5">Rf_01</strain>
        <tissue evidence="5">Aerial parts of the thallus</tissue>
    </source>
</reference>
<dbReference type="GO" id="GO:0032259">
    <property type="term" value="P:methylation"/>
    <property type="evidence" value="ECO:0007669"/>
    <property type="project" value="UniProtKB-KW"/>
</dbReference>
<dbReference type="Gene3D" id="3.90.1410.10">
    <property type="entry name" value="set domain protein methyltransferase, domain 1"/>
    <property type="match status" value="2"/>
</dbReference>
<evidence type="ECO:0000256" key="3">
    <source>
        <dbReference type="ARBA" id="ARBA00022691"/>
    </source>
</evidence>
<keyword evidence="1" id="KW-0489">Methyltransferase</keyword>
<comment type="caution">
    <text evidence="5">The sequence shown here is derived from an EMBL/GenBank/DDBJ whole genome shotgun (WGS) entry which is preliminary data.</text>
</comment>
<dbReference type="AlphaFoldDB" id="A0ABD1XJ73"/>
<dbReference type="Gene3D" id="3.90.1420.10">
    <property type="entry name" value="Rubisco LSMT, substrate-binding domain"/>
    <property type="match status" value="1"/>
</dbReference>
<dbReference type="InterPro" id="IPR001214">
    <property type="entry name" value="SET_dom"/>
</dbReference>
<evidence type="ECO:0000259" key="4">
    <source>
        <dbReference type="PROSITE" id="PS50280"/>
    </source>
</evidence>
<organism evidence="5 6">
    <name type="scientific">Riccia fluitans</name>
    <dbReference type="NCBI Taxonomy" id="41844"/>
    <lineage>
        <taxon>Eukaryota</taxon>
        <taxon>Viridiplantae</taxon>
        <taxon>Streptophyta</taxon>
        <taxon>Embryophyta</taxon>
        <taxon>Marchantiophyta</taxon>
        <taxon>Marchantiopsida</taxon>
        <taxon>Marchantiidae</taxon>
        <taxon>Marchantiales</taxon>
        <taxon>Ricciaceae</taxon>
        <taxon>Riccia</taxon>
    </lineage>
</organism>
<dbReference type="InterPro" id="IPR050600">
    <property type="entry name" value="SETD3_SETD6_MTase"/>
</dbReference>
<dbReference type="GO" id="GO:0008168">
    <property type="term" value="F:methyltransferase activity"/>
    <property type="evidence" value="ECO:0007669"/>
    <property type="project" value="UniProtKB-KW"/>
</dbReference>
<keyword evidence="2" id="KW-0808">Transferase</keyword>
<evidence type="ECO:0000313" key="5">
    <source>
        <dbReference type="EMBL" id="KAL2609007.1"/>
    </source>
</evidence>
<keyword evidence="6" id="KW-1185">Reference proteome</keyword>
<sequence length="1084" mass="123226">MKLAIPVSLQHGLTKCSSKQKDFSHRSPSMEAWLVSRGKVKVSDKWVNGRSWSKIHRLLSSRLNESDWEFTTVEEHLKEYREWVSAITRIRSSAEKHAVEYTVRPWQEGDGSLVLSSFAVGDLKEGDTVLDVPVRLLLSDKWMADDPKTLYDAPWEVRLAAKLLRERSVRDQSAWASYIKLLPNFVTLPLFFSDLELNNIQDTSVETEVRSLRKYIKWTYSALRAEEIAGAKFSEYAWALSIVYSSACQVHMSVSKEDAESSHFLPPFFGSTFKERGQVYAEYEDERMKLMSHDVKRGMPLAAEYASNTMRDTFVFRGFVPKLSQRDHIKVFHDVLELVDWYSSTIGAVNNNRHLTWRLARDAMETLTLYLPRQGGASSVDSWSLNDTEFTVGANGFVDHYMTSIFATLSYAKQALGKDPTVEPITPVGLVLRSGTAWERIMQSIALETVSPSRWNMMDCKISSNSSLQFAFKAAKTVLLQRLTSMLDSASTDLTEDKTLLEVANWEGMNQLGSDQLACPACRWQTEQMSLHDSLAVQYRLSTKTLLSEMISAISCGKNVTRNMTSSVIHSPDCDTDSLQKFVDWCAGHDLTISEKLAITDILVPAEDDYAGLAKVRGVLALEDINQGETLSSLPMTVGLYNNDSVIDTSAVDAWDYAAARLLREKAKGGESDWSPYIGILPEYLPTPVHLDSQELEEVQWWPLMRELIQVRKAIKESYGQFSRSQLAFANYNEYKWAVTMVHSRAFTLPVKPDEQYEQYVLMPFMDMINHHYHYKADWMSQPVWNNKLEIVAKRTVKKGEELFASFGPRTNDNLFLYYGFVLKDNPFDAVPIFGSFSEALLWFQRIWSSECIELMGSPLEAARCHRNTWHDFWDRMKNSVEEAETGSGPQGKEWGELVNYWADLGFQFLPYQPGPMIYPGGIVDPSILAVFSSSFDVLEMKRKENGAEPPWPDHCSESGNRSAVGSSLMRKFFECIESQVKPVRGLADGLVCRAELTDVFLHEEKLTRGMLVARLSVVLRCKEILASFPTTTAEDRELMKSDTETCSQENSSTCRTSSHLQLTRRYRYMKKLLIDAPVNKLLT</sequence>
<dbReference type="Proteomes" id="UP001605036">
    <property type="component" value="Unassembled WGS sequence"/>
</dbReference>
<evidence type="ECO:0000256" key="2">
    <source>
        <dbReference type="ARBA" id="ARBA00022679"/>
    </source>
</evidence>
<proteinExistence type="predicted"/>
<evidence type="ECO:0000313" key="6">
    <source>
        <dbReference type="Proteomes" id="UP001605036"/>
    </source>
</evidence>
<feature type="domain" description="SET" evidence="4">
    <location>
        <begin position="595"/>
        <end position="808"/>
    </location>
</feature>
<gene>
    <name evidence="5" type="ORF">R1flu_027580</name>
</gene>
<keyword evidence="3" id="KW-0949">S-adenosyl-L-methionine</keyword>
<dbReference type="PANTHER" id="PTHR13271">
    <property type="entry name" value="UNCHARACTERIZED PUTATIVE METHYLTRANSFERASE"/>
    <property type="match status" value="1"/>
</dbReference>
<dbReference type="CDD" id="cd10527">
    <property type="entry name" value="SET_LSMT"/>
    <property type="match status" value="2"/>
</dbReference>
<protein>
    <recommendedName>
        <fullName evidence="4">SET domain-containing protein</fullName>
    </recommendedName>
</protein>
<evidence type="ECO:0000256" key="1">
    <source>
        <dbReference type="ARBA" id="ARBA00022603"/>
    </source>
</evidence>
<dbReference type="PANTHER" id="PTHR13271:SF137">
    <property type="entry name" value="SET DOMAIN-CONTAINING PROTEIN"/>
    <property type="match status" value="1"/>
</dbReference>
<dbReference type="Pfam" id="PF00856">
    <property type="entry name" value="SET"/>
    <property type="match status" value="1"/>
</dbReference>
<dbReference type="InterPro" id="IPR036464">
    <property type="entry name" value="Rubisco_LSMT_subst-bd_sf"/>
</dbReference>
<dbReference type="EMBL" id="JBHFFA010000008">
    <property type="protein sequence ID" value="KAL2609007.1"/>
    <property type="molecule type" value="Genomic_DNA"/>
</dbReference>
<name>A0ABD1XJ73_9MARC</name>
<dbReference type="PROSITE" id="PS50280">
    <property type="entry name" value="SET"/>
    <property type="match status" value="1"/>
</dbReference>
<dbReference type="SUPFAM" id="SSF82199">
    <property type="entry name" value="SET domain"/>
    <property type="match status" value="2"/>
</dbReference>
<dbReference type="InterPro" id="IPR046341">
    <property type="entry name" value="SET_dom_sf"/>
</dbReference>
<accession>A0ABD1XJ73</accession>